<feature type="compositionally biased region" description="Basic and acidic residues" evidence="1">
    <location>
        <begin position="238"/>
        <end position="250"/>
    </location>
</feature>
<name>D5GPK0_TUBMM</name>
<dbReference type="GeneID" id="9186683"/>
<reference evidence="2 3" key="1">
    <citation type="journal article" date="2010" name="Nature">
        <title>Perigord black truffle genome uncovers evolutionary origins and mechanisms of symbiosis.</title>
        <authorList>
            <person name="Martin F."/>
            <person name="Kohler A."/>
            <person name="Murat C."/>
            <person name="Balestrini R."/>
            <person name="Coutinho P.M."/>
            <person name="Jaillon O."/>
            <person name="Montanini B."/>
            <person name="Morin E."/>
            <person name="Noel B."/>
            <person name="Percudani R."/>
            <person name="Porcel B."/>
            <person name="Rubini A."/>
            <person name="Amicucci A."/>
            <person name="Amselem J."/>
            <person name="Anthouard V."/>
            <person name="Arcioni S."/>
            <person name="Artiguenave F."/>
            <person name="Aury J.M."/>
            <person name="Ballario P."/>
            <person name="Bolchi A."/>
            <person name="Brenna A."/>
            <person name="Brun A."/>
            <person name="Buee M."/>
            <person name="Cantarel B."/>
            <person name="Chevalier G."/>
            <person name="Couloux A."/>
            <person name="Da Silva C."/>
            <person name="Denoeud F."/>
            <person name="Duplessis S."/>
            <person name="Ghignone S."/>
            <person name="Hilselberger B."/>
            <person name="Iotti M."/>
            <person name="Marcais B."/>
            <person name="Mello A."/>
            <person name="Miranda M."/>
            <person name="Pacioni G."/>
            <person name="Quesneville H."/>
            <person name="Riccioni C."/>
            <person name="Ruotolo R."/>
            <person name="Splivallo R."/>
            <person name="Stocchi V."/>
            <person name="Tisserant E."/>
            <person name="Viscomi A.R."/>
            <person name="Zambonelli A."/>
            <person name="Zampieri E."/>
            <person name="Henrissat B."/>
            <person name="Lebrun M.H."/>
            <person name="Paolocci F."/>
            <person name="Bonfante P."/>
            <person name="Ottonello S."/>
            <person name="Wincker P."/>
        </authorList>
    </citation>
    <scope>NUCLEOTIDE SEQUENCE [LARGE SCALE GENOMIC DNA]</scope>
    <source>
        <strain evidence="2 3">Mel28</strain>
    </source>
</reference>
<protein>
    <submittedName>
        <fullName evidence="2">(Perigord truffle) hypothetical protein</fullName>
    </submittedName>
</protein>
<dbReference type="HOGENOM" id="CLU_821809_0_0_1"/>
<proteinExistence type="predicted"/>
<dbReference type="EMBL" id="FN430375">
    <property type="protein sequence ID" value="CAZ86443.1"/>
    <property type="molecule type" value="Genomic_DNA"/>
</dbReference>
<organism evidence="2 3">
    <name type="scientific">Tuber melanosporum (strain Mel28)</name>
    <name type="common">Perigord black truffle</name>
    <dbReference type="NCBI Taxonomy" id="656061"/>
    <lineage>
        <taxon>Eukaryota</taxon>
        <taxon>Fungi</taxon>
        <taxon>Dikarya</taxon>
        <taxon>Ascomycota</taxon>
        <taxon>Pezizomycotina</taxon>
        <taxon>Pezizomycetes</taxon>
        <taxon>Pezizales</taxon>
        <taxon>Tuberaceae</taxon>
        <taxon>Tuber</taxon>
    </lineage>
</organism>
<evidence type="ECO:0000256" key="1">
    <source>
        <dbReference type="SAM" id="MobiDB-lite"/>
    </source>
</evidence>
<gene>
    <name evidence="2" type="ORF">GSTUM_00011880001</name>
</gene>
<dbReference type="AlphaFoldDB" id="D5GPK0"/>
<dbReference type="eggNOG" id="ENOG502R9XT">
    <property type="taxonomic scope" value="Eukaryota"/>
</dbReference>
<keyword evidence="3" id="KW-1185">Reference proteome</keyword>
<accession>D5GPK0</accession>
<evidence type="ECO:0000313" key="2">
    <source>
        <dbReference type="EMBL" id="CAZ86443.1"/>
    </source>
</evidence>
<feature type="region of interest" description="Disordered" evidence="1">
    <location>
        <begin position="222"/>
        <end position="338"/>
    </location>
</feature>
<dbReference type="InParanoid" id="D5GPK0"/>
<feature type="compositionally biased region" description="Basic and acidic residues" evidence="1">
    <location>
        <begin position="262"/>
        <end position="286"/>
    </location>
</feature>
<evidence type="ECO:0000313" key="3">
    <source>
        <dbReference type="Proteomes" id="UP000006911"/>
    </source>
</evidence>
<dbReference type="RefSeq" id="XP_002842252.1">
    <property type="nucleotide sequence ID" value="XM_002842206.1"/>
</dbReference>
<sequence>MVVDELDPPPKFDTLALLFSHYTVVTELAKMITTGDLIQLSRTSSTIRETLLQSRAHWERLVSLTSLDCSERDHIKGEKIKGCRICSMPVCETCIVRADFFGQNGTYSNRIRTFCDTCWSATDFSDTDLTPQDLVNYAAPVLCECVAKDGWLCSSCRAIERSELVYNKRVCATDGCDNPHNSSEKHRVCTWCQHPLPAAWRPTGEPNVLGRRIFNEDGTVRVDSADDSLEDGGSASPMEDRGLRRAKSTDKIAGWDQEDEDSKARYKEAWLKKGARERERDREHQSESSGSSQREGRKAFVIASEVGDDDGAGQKEEQGSSDDEPSEGMGNPPPYSGS</sequence>
<dbReference type="Proteomes" id="UP000006911">
    <property type="component" value="Unassembled WGS sequence"/>
</dbReference>
<dbReference type="KEGG" id="tml:GSTUM_00011880001"/>